<feature type="region of interest" description="Disordered" evidence="1">
    <location>
        <begin position="26"/>
        <end position="50"/>
    </location>
</feature>
<keyword evidence="3" id="KW-1185">Reference proteome</keyword>
<name>A0A7W8NCS3_9DEIO</name>
<protein>
    <submittedName>
        <fullName evidence="2">Uncharacterized protein</fullName>
    </submittedName>
</protein>
<dbReference type="AlphaFoldDB" id="A0A7W8NCS3"/>
<evidence type="ECO:0000256" key="1">
    <source>
        <dbReference type="SAM" id="MobiDB-lite"/>
    </source>
</evidence>
<evidence type="ECO:0000313" key="2">
    <source>
        <dbReference type="EMBL" id="MBB5361606.1"/>
    </source>
</evidence>
<accession>A0A7W8NCS3</accession>
<feature type="compositionally biased region" description="Low complexity" evidence="1">
    <location>
        <begin position="26"/>
        <end position="45"/>
    </location>
</feature>
<evidence type="ECO:0000313" key="3">
    <source>
        <dbReference type="Proteomes" id="UP000552709"/>
    </source>
</evidence>
<dbReference type="EMBL" id="JACHFL010000001">
    <property type="protein sequence ID" value="MBB5361606.1"/>
    <property type="molecule type" value="Genomic_DNA"/>
</dbReference>
<dbReference type="RefSeq" id="WP_229789657.1">
    <property type="nucleotide sequence ID" value="NZ_JACHFL010000001.1"/>
</dbReference>
<proteinExistence type="predicted"/>
<dbReference type="Proteomes" id="UP000552709">
    <property type="component" value="Unassembled WGS sequence"/>
</dbReference>
<reference evidence="2 3" key="1">
    <citation type="submission" date="2020-08" db="EMBL/GenBank/DDBJ databases">
        <title>Genomic Encyclopedia of Type Strains, Phase IV (KMG-IV): sequencing the most valuable type-strain genomes for metagenomic binning, comparative biology and taxonomic classification.</title>
        <authorList>
            <person name="Goeker M."/>
        </authorList>
    </citation>
    <scope>NUCLEOTIDE SEQUENCE [LARGE SCALE GENOMIC DNA]</scope>
    <source>
        <strain evidence="2 3">DSM 27939</strain>
    </source>
</reference>
<comment type="caution">
    <text evidence="2">The sequence shown here is derived from an EMBL/GenBank/DDBJ whole genome shotgun (WGS) entry which is preliminary data.</text>
</comment>
<gene>
    <name evidence="2" type="ORF">HNQ08_000677</name>
</gene>
<sequence length="193" mass="20664">MLALLGALAWFVVVRPVREFVAAWNPPQSQSQTQTTLPTPNQTPSANAAPLTQSDVQKFVRIRRDERAALGNSFSALQTVWAEVQAGQTPNLLQIVNVLRQAGGSIGKAREAQSAGLARENMSARRYAEVRAGINRALGVPNIDFAQAAQALQSGQLPNLDGTVTEASAREKQLVAPFRQELELTAAVGLLGL</sequence>
<organism evidence="2 3">
    <name type="scientific">Deinococcus humi</name>
    <dbReference type="NCBI Taxonomy" id="662880"/>
    <lineage>
        <taxon>Bacteria</taxon>
        <taxon>Thermotogati</taxon>
        <taxon>Deinococcota</taxon>
        <taxon>Deinococci</taxon>
        <taxon>Deinococcales</taxon>
        <taxon>Deinococcaceae</taxon>
        <taxon>Deinococcus</taxon>
    </lineage>
</organism>